<accession>A0A2T2X2H3</accession>
<dbReference type="PANTHER" id="PTHR43072">
    <property type="entry name" value="N-ACETYLTRANSFERASE"/>
    <property type="match status" value="1"/>
</dbReference>
<protein>
    <submittedName>
        <fullName evidence="2">N-acetyltransferase</fullName>
    </submittedName>
</protein>
<reference evidence="2 3" key="1">
    <citation type="journal article" date="2014" name="BMC Genomics">
        <title>Comparison of environmental and isolate Sulfobacillus genomes reveals diverse carbon, sulfur, nitrogen, and hydrogen metabolisms.</title>
        <authorList>
            <person name="Justice N.B."/>
            <person name="Norman A."/>
            <person name="Brown C.T."/>
            <person name="Singh A."/>
            <person name="Thomas B.C."/>
            <person name="Banfield J.F."/>
        </authorList>
    </citation>
    <scope>NUCLEOTIDE SEQUENCE [LARGE SCALE GENOMIC DNA]</scope>
    <source>
        <strain evidence="2">AMDSBA1</strain>
    </source>
</reference>
<dbReference type="GO" id="GO:0016747">
    <property type="term" value="F:acyltransferase activity, transferring groups other than amino-acyl groups"/>
    <property type="evidence" value="ECO:0007669"/>
    <property type="project" value="InterPro"/>
</dbReference>
<keyword evidence="2" id="KW-0808">Transferase</keyword>
<evidence type="ECO:0000313" key="3">
    <source>
        <dbReference type="Proteomes" id="UP000242699"/>
    </source>
</evidence>
<evidence type="ECO:0000313" key="2">
    <source>
        <dbReference type="EMBL" id="PSR28704.1"/>
    </source>
</evidence>
<dbReference type="EMBL" id="PXYT01000019">
    <property type="protein sequence ID" value="PSR28704.1"/>
    <property type="molecule type" value="Genomic_DNA"/>
</dbReference>
<organism evidence="2 3">
    <name type="scientific">Sulfobacillus benefaciens</name>
    <dbReference type="NCBI Taxonomy" id="453960"/>
    <lineage>
        <taxon>Bacteria</taxon>
        <taxon>Bacillati</taxon>
        <taxon>Bacillota</taxon>
        <taxon>Clostridia</taxon>
        <taxon>Eubacteriales</taxon>
        <taxon>Clostridiales Family XVII. Incertae Sedis</taxon>
        <taxon>Sulfobacillus</taxon>
    </lineage>
</organism>
<dbReference type="Gene3D" id="3.40.630.30">
    <property type="match status" value="1"/>
</dbReference>
<feature type="domain" description="N-acetyltransferase" evidence="1">
    <location>
        <begin position="16"/>
        <end position="177"/>
    </location>
</feature>
<sequence length="177" mass="20031">MSVDVATYYDRENHPYVVREAVPGDASDIVGLITEVGMEGEFIANEGEYYSVEKQQRILAERPQGQLVIVALVNNRIIGTLEAIRGTFRKNRHVATMGMALRKEYRGSTRGSGLLATLDQWSRQEDVKKIAISVFESNKTAIHFYQRYGFFIEGSRPNQFNIAGKMVAEVFMAKYLL</sequence>
<gene>
    <name evidence="2" type="ORF">C7B43_09835</name>
</gene>
<name>A0A2T2X2H3_9FIRM</name>
<dbReference type="InterPro" id="IPR016181">
    <property type="entry name" value="Acyl_CoA_acyltransferase"/>
</dbReference>
<evidence type="ECO:0000259" key="1">
    <source>
        <dbReference type="PROSITE" id="PS51186"/>
    </source>
</evidence>
<proteinExistence type="predicted"/>
<comment type="caution">
    <text evidence="2">The sequence shown here is derived from an EMBL/GenBank/DDBJ whole genome shotgun (WGS) entry which is preliminary data.</text>
</comment>
<dbReference type="SUPFAM" id="SSF55729">
    <property type="entry name" value="Acyl-CoA N-acyltransferases (Nat)"/>
    <property type="match status" value="1"/>
</dbReference>
<dbReference type="Proteomes" id="UP000242699">
    <property type="component" value="Unassembled WGS sequence"/>
</dbReference>
<dbReference type="PROSITE" id="PS51186">
    <property type="entry name" value="GNAT"/>
    <property type="match status" value="1"/>
</dbReference>
<dbReference type="AlphaFoldDB" id="A0A2T2X2H3"/>
<dbReference type="Pfam" id="PF00583">
    <property type="entry name" value="Acetyltransf_1"/>
    <property type="match status" value="1"/>
</dbReference>
<dbReference type="InterPro" id="IPR000182">
    <property type="entry name" value="GNAT_dom"/>
</dbReference>